<sequence length="279" mass="29567">MGIVTGVLCAGATLAGLGCQSEVQVREEPIALRPPAELVERVNGAQADFIGAMSSVATDYDRVICADARAESARGFGRQALAEATLEVARARGEARRATSARGGGPAGQGDGITMIEEPAEEARSGLHWQCVQADAQPECVKATANIVARRVYLERVDGYDLDPLVVSDILEAFAADLRWAGDFMSQADTAPDALDAIRKGCEAGDSPLAGYLEGALETNNVARRAGLTQLQSDLVGEEADLCSALPAFYSRTIQDLGTSLAQHSRTRYCVNRPWAILE</sequence>
<name>A0A2Z4FHJ6_9DELT</name>
<dbReference type="Proteomes" id="UP000249799">
    <property type="component" value="Chromosome"/>
</dbReference>
<feature type="compositionally biased region" description="Gly residues" evidence="1">
    <location>
        <begin position="102"/>
        <end position="111"/>
    </location>
</feature>
<feature type="region of interest" description="Disordered" evidence="1">
    <location>
        <begin position="93"/>
        <end position="113"/>
    </location>
</feature>
<evidence type="ECO:0000313" key="2">
    <source>
        <dbReference type="EMBL" id="AWV88194.1"/>
    </source>
</evidence>
<protein>
    <submittedName>
        <fullName evidence="2">Uncharacterized protein</fullName>
    </submittedName>
</protein>
<keyword evidence="3" id="KW-1185">Reference proteome</keyword>
<gene>
    <name evidence="2" type="ORF">DN745_02110</name>
</gene>
<organism evidence="2 3">
    <name type="scientific">Bradymonas sediminis</name>
    <dbReference type="NCBI Taxonomy" id="1548548"/>
    <lineage>
        <taxon>Bacteria</taxon>
        <taxon>Deltaproteobacteria</taxon>
        <taxon>Bradymonadales</taxon>
        <taxon>Bradymonadaceae</taxon>
        <taxon>Bradymonas</taxon>
    </lineage>
</organism>
<reference evidence="2 3" key="1">
    <citation type="submission" date="2018-06" db="EMBL/GenBank/DDBJ databases">
        <title>Lujinxingia sediminis gen. nov. sp. nov., a new facultative anaerobic member of the class Deltaproteobacteria, and proposal of Lujinxingaceae fam. nov.</title>
        <authorList>
            <person name="Guo L.-Y."/>
            <person name="Li C.-M."/>
            <person name="Wang S."/>
            <person name="Du Z.-J."/>
        </authorList>
    </citation>
    <scope>NUCLEOTIDE SEQUENCE [LARGE SCALE GENOMIC DNA]</scope>
    <source>
        <strain evidence="2 3">FA350</strain>
    </source>
</reference>
<dbReference type="KEGG" id="bsed:DN745_02110"/>
<proteinExistence type="predicted"/>
<accession>A0A2Z4FHJ6</accession>
<dbReference type="EMBL" id="CP030032">
    <property type="protein sequence ID" value="AWV88194.1"/>
    <property type="molecule type" value="Genomic_DNA"/>
</dbReference>
<evidence type="ECO:0000313" key="3">
    <source>
        <dbReference type="Proteomes" id="UP000249799"/>
    </source>
</evidence>
<evidence type="ECO:0000256" key="1">
    <source>
        <dbReference type="SAM" id="MobiDB-lite"/>
    </source>
</evidence>
<dbReference type="AlphaFoldDB" id="A0A2Z4FHJ6"/>